<evidence type="ECO:0000313" key="5">
    <source>
        <dbReference type="Proteomes" id="UP000507245"/>
    </source>
</evidence>
<reference evidence="5" key="1">
    <citation type="journal article" date="2020" name="Genome Biol.">
        <title>Gamete binning: chromosome-level and haplotype-resolved genome assembly enabled by high-throughput single-cell sequencing of gamete genomes.</title>
        <authorList>
            <person name="Campoy J.A."/>
            <person name="Sun H."/>
            <person name="Goel M."/>
            <person name="Jiao W.-B."/>
            <person name="Folz-Donahue K."/>
            <person name="Wang N."/>
            <person name="Rubio M."/>
            <person name="Liu C."/>
            <person name="Kukat C."/>
            <person name="Ruiz D."/>
            <person name="Huettel B."/>
            <person name="Schneeberger K."/>
        </authorList>
    </citation>
    <scope>NUCLEOTIDE SEQUENCE [LARGE SCALE GENOMIC DNA]</scope>
    <source>
        <strain evidence="5">cv. Rojo Pasion</strain>
    </source>
</reference>
<sequence length="96" mass="10658">MILEKRKYDHVISKHNADEDQASSVEASSVCSRGGSGLETKAALEKAAVVQERSNTETQQREDVLREEFATSLAEKVILSLSLSRQLMLVDLLRVI</sequence>
<accession>A0A6J5WNZ6</accession>
<dbReference type="EMBL" id="CAEKKB010000002">
    <property type="protein sequence ID" value="CAB4301362.1"/>
    <property type="molecule type" value="Genomic_DNA"/>
</dbReference>
<dbReference type="AlphaFoldDB" id="A0A6J5WNZ6"/>
<gene>
    <name evidence="2" type="ORF">CURHAP_LOCUS17251</name>
    <name evidence="3" type="ORF">ORAREDHAP_LOCUS16865</name>
</gene>
<name>A0A6J5WNZ6_PRUAR</name>
<dbReference type="EMBL" id="CAEKDK010000002">
    <property type="protein sequence ID" value="CAB4270933.1"/>
    <property type="molecule type" value="Genomic_DNA"/>
</dbReference>
<protein>
    <submittedName>
        <fullName evidence="3">Uncharacterized protein</fullName>
    </submittedName>
</protein>
<evidence type="ECO:0000313" key="2">
    <source>
        <dbReference type="EMBL" id="CAB4270933.1"/>
    </source>
</evidence>
<evidence type="ECO:0000313" key="4">
    <source>
        <dbReference type="Proteomes" id="UP000507222"/>
    </source>
</evidence>
<dbReference type="Proteomes" id="UP000507222">
    <property type="component" value="Unassembled WGS sequence"/>
</dbReference>
<dbReference type="Proteomes" id="UP000507245">
    <property type="component" value="Unassembled WGS sequence"/>
</dbReference>
<organism evidence="3 5">
    <name type="scientific">Prunus armeniaca</name>
    <name type="common">Apricot</name>
    <name type="synonym">Armeniaca vulgaris</name>
    <dbReference type="NCBI Taxonomy" id="36596"/>
    <lineage>
        <taxon>Eukaryota</taxon>
        <taxon>Viridiplantae</taxon>
        <taxon>Streptophyta</taxon>
        <taxon>Embryophyta</taxon>
        <taxon>Tracheophyta</taxon>
        <taxon>Spermatophyta</taxon>
        <taxon>Magnoliopsida</taxon>
        <taxon>eudicotyledons</taxon>
        <taxon>Gunneridae</taxon>
        <taxon>Pentapetalae</taxon>
        <taxon>rosids</taxon>
        <taxon>fabids</taxon>
        <taxon>Rosales</taxon>
        <taxon>Rosaceae</taxon>
        <taxon>Amygdaloideae</taxon>
        <taxon>Amygdaleae</taxon>
        <taxon>Prunus</taxon>
    </lineage>
</organism>
<keyword evidence="5" id="KW-1185">Reference proteome</keyword>
<evidence type="ECO:0000256" key="1">
    <source>
        <dbReference type="SAM" id="MobiDB-lite"/>
    </source>
</evidence>
<evidence type="ECO:0000313" key="3">
    <source>
        <dbReference type="EMBL" id="CAB4301362.1"/>
    </source>
</evidence>
<reference evidence="3 4" key="2">
    <citation type="submission" date="2020-05" db="EMBL/GenBank/DDBJ databases">
        <authorList>
            <person name="Campoy J."/>
            <person name="Schneeberger K."/>
            <person name="Spophaly S."/>
        </authorList>
    </citation>
    <scope>NUCLEOTIDE SEQUENCE [LARGE SCALE GENOMIC DNA]</scope>
    <source>
        <strain evidence="3">PruArmRojPasFocal</strain>
    </source>
</reference>
<proteinExistence type="predicted"/>
<dbReference type="OrthoDB" id="1744191at2759"/>
<feature type="region of interest" description="Disordered" evidence="1">
    <location>
        <begin position="14"/>
        <end position="35"/>
    </location>
</feature>
<feature type="compositionally biased region" description="Polar residues" evidence="1">
    <location>
        <begin position="22"/>
        <end position="31"/>
    </location>
</feature>